<gene>
    <name evidence="2" type="ORF">VTL71DRAFT_9947</name>
</gene>
<organism evidence="2 3">
    <name type="scientific">Oculimacula yallundae</name>
    <dbReference type="NCBI Taxonomy" id="86028"/>
    <lineage>
        <taxon>Eukaryota</taxon>
        <taxon>Fungi</taxon>
        <taxon>Dikarya</taxon>
        <taxon>Ascomycota</taxon>
        <taxon>Pezizomycotina</taxon>
        <taxon>Leotiomycetes</taxon>
        <taxon>Helotiales</taxon>
        <taxon>Ploettnerulaceae</taxon>
        <taxon>Oculimacula</taxon>
    </lineage>
</organism>
<evidence type="ECO:0000313" key="2">
    <source>
        <dbReference type="EMBL" id="KAL2060125.1"/>
    </source>
</evidence>
<dbReference type="EMBL" id="JAZHXI010000024">
    <property type="protein sequence ID" value="KAL2060125.1"/>
    <property type="molecule type" value="Genomic_DNA"/>
</dbReference>
<dbReference type="Proteomes" id="UP001595075">
    <property type="component" value="Unassembled WGS sequence"/>
</dbReference>
<accession>A0ABR4BR26</accession>
<name>A0ABR4BR26_9HELO</name>
<keyword evidence="3" id="KW-1185">Reference proteome</keyword>
<feature type="compositionally biased region" description="Basic and acidic residues" evidence="1">
    <location>
        <begin position="232"/>
        <end position="251"/>
    </location>
</feature>
<evidence type="ECO:0000313" key="3">
    <source>
        <dbReference type="Proteomes" id="UP001595075"/>
    </source>
</evidence>
<proteinExistence type="predicted"/>
<feature type="region of interest" description="Disordered" evidence="1">
    <location>
        <begin position="90"/>
        <end position="109"/>
    </location>
</feature>
<evidence type="ECO:0000256" key="1">
    <source>
        <dbReference type="SAM" id="MobiDB-lite"/>
    </source>
</evidence>
<feature type="compositionally biased region" description="Basic and acidic residues" evidence="1">
    <location>
        <begin position="262"/>
        <end position="285"/>
    </location>
</feature>
<sequence>MGQVCSSRRSKRNSKSTAPVNRPPSRPAPPPYESRLISPITPHQSDLFKEKEQAPELSTHPALRDRSISTTISIPAPAHLLNGRHPSFPPARRADRETSTCTLPSPPQEPITASSIPLWRWSNTQCRSWLASVLITYGGRPSPVAHRLADAFKGWGPNLYMKEWKEWNAWLGADGQAIFALLMECHAEEGAVPRSVEIEHYLRHVRDGEGVGVLEIGARSRYPLKGVGEEGQGEKEPFVGKETEEDAKRQVASEWGKGRLKKLTEEREKLRAEREKPVGEGDRRSRSWLLC</sequence>
<feature type="region of interest" description="Disordered" evidence="1">
    <location>
        <begin position="1"/>
        <end position="67"/>
    </location>
</feature>
<protein>
    <submittedName>
        <fullName evidence="2">Uncharacterized protein</fullName>
    </submittedName>
</protein>
<reference evidence="2 3" key="1">
    <citation type="journal article" date="2024" name="Commun. Biol.">
        <title>Comparative genomic analysis of thermophilic fungi reveals convergent evolutionary adaptations and gene losses.</title>
        <authorList>
            <person name="Steindorff A.S."/>
            <person name="Aguilar-Pontes M.V."/>
            <person name="Robinson A.J."/>
            <person name="Andreopoulos B."/>
            <person name="LaButti K."/>
            <person name="Kuo A."/>
            <person name="Mondo S."/>
            <person name="Riley R."/>
            <person name="Otillar R."/>
            <person name="Haridas S."/>
            <person name="Lipzen A."/>
            <person name="Grimwood J."/>
            <person name="Schmutz J."/>
            <person name="Clum A."/>
            <person name="Reid I.D."/>
            <person name="Moisan M.C."/>
            <person name="Butler G."/>
            <person name="Nguyen T.T.M."/>
            <person name="Dewar K."/>
            <person name="Conant G."/>
            <person name="Drula E."/>
            <person name="Henrissat B."/>
            <person name="Hansel C."/>
            <person name="Singer S."/>
            <person name="Hutchinson M.I."/>
            <person name="de Vries R.P."/>
            <person name="Natvig D.O."/>
            <person name="Powell A.J."/>
            <person name="Tsang A."/>
            <person name="Grigoriev I.V."/>
        </authorList>
    </citation>
    <scope>NUCLEOTIDE SEQUENCE [LARGE SCALE GENOMIC DNA]</scope>
    <source>
        <strain evidence="2 3">CBS 494.80</strain>
    </source>
</reference>
<feature type="region of interest" description="Disordered" evidence="1">
    <location>
        <begin position="225"/>
        <end position="291"/>
    </location>
</feature>
<comment type="caution">
    <text evidence="2">The sequence shown here is derived from an EMBL/GenBank/DDBJ whole genome shotgun (WGS) entry which is preliminary data.</text>
</comment>
<feature type="compositionally biased region" description="Pro residues" evidence="1">
    <location>
        <begin position="21"/>
        <end position="32"/>
    </location>
</feature>